<feature type="domain" description="Cytochrome b/b6 N-terminal region profile" evidence="2">
    <location>
        <begin position="1"/>
        <end position="94"/>
    </location>
</feature>
<protein>
    <recommendedName>
        <fullName evidence="2">Cytochrome b/b6 N-terminal region profile domain-containing protein</fullName>
    </recommendedName>
</protein>
<dbReference type="GO" id="GO:0006122">
    <property type="term" value="P:mitochondrial electron transport, ubiquinol to cytochrome c"/>
    <property type="evidence" value="ECO:0007669"/>
    <property type="project" value="TreeGrafter"/>
</dbReference>
<sequence>MTLRNQRFSVLKQPIFSTLNQHLIDYPTPSNISYWWGFGSLAGICLVIQIVTGVFLAMHYTPHVDLAFNSVEHIMRDVEGGWLLRYMHANGARVEAGLSGKAPFIRKRMDTEYPQEKFHEVLSSLKGQQDNSFDSKVFHLRIFNIIKRERRPLFDLTRALFHRGSRGEEKAHTSKKYDYPPLVSNVGWLGLLSVARLGGQRALGCGGAIIAQLPNLMRHRVRTAGNRSMGGRLILLPPQGWLIVRSRLEDPWFWKAHESERYVECATDTTLRRYLCR</sequence>
<dbReference type="OrthoDB" id="1917301at2759"/>
<dbReference type="EMBL" id="JAKOGI010000409">
    <property type="protein sequence ID" value="KAJ8435501.1"/>
    <property type="molecule type" value="Genomic_DNA"/>
</dbReference>
<dbReference type="GO" id="GO:0008121">
    <property type="term" value="F:quinol-cytochrome-c reductase activity"/>
    <property type="evidence" value="ECO:0007669"/>
    <property type="project" value="TreeGrafter"/>
</dbReference>
<evidence type="ECO:0000313" key="4">
    <source>
        <dbReference type="Proteomes" id="UP001153076"/>
    </source>
</evidence>
<dbReference type="InterPro" id="IPR005797">
    <property type="entry name" value="Cyt_b/b6_N"/>
</dbReference>
<name>A0A9Q1K2Z0_9CARY</name>
<dbReference type="PROSITE" id="PS51002">
    <property type="entry name" value="CYTB_NTER"/>
    <property type="match status" value="1"/>
</dbReference>
<keyword evidence="1" id="KW-0812">Transmembrane</keyword>
<gene>
    <name evidence="3" type="ORF">Cgig2_010048</name>
</gene>
<dbReference type="GO" id="GO:0016020">
    <property type="term" value="C:membrane"/>
    <property type="evidence" value="ECO:0007669"/>
    <property type="project" value="InterPro"/>
</dbReference>
<dbReference type="InterPro" id="IPR016174">
    <property type="entry name" value="Di-haem_cyt_TM"/>
</dbReference>
<dbReference type="Proteomes" id="UP001153076">
    <property type="component" value="Unassembled WGS sequence"/>
</dbReference>
<evidence type="ECO:0000256" key="1">
    <source>
        <dbReference type="SAM" id="Phobius"/>
    </source>
</evidence>
<evidence type="ECO:0000259" key="2">
    <source>
        <dbReference type="PROSITE" id="PS51002"/>
    </source>
</evidence>
<keyword evidence="1" id="KW-1133">Transmembrane helix</keyword>
<feature type="transmembrane region" description="Helical" evidence="1">
    <location>
        <begin position="34"/>
        <end position="58"/>
    </location>
</feature>
<dbReference type="Pfam" id="PF00033">
    <property type="entry name" value="Cytochrome_B"/>
    <property type="match status" value="1"/>
</dbReference>
<reference evidence="3" key="1">
    <citation type="submission" date="2022-04" db="EMBL/GenBank/DDBJ databases">
        <title>Carnegiea gigantea Genome sequencing and assembly v2.</title>
        <authorList>
            <person name="Copetti D."/>
            <person name="Sanderson M.J."/>
            <person name="Burquez A."/>
            <person name="Wojciechowski M.F."/>
        </authorList>
    </citation>
    <scope>NUCLEOTIDE SEQUENCE</scope>
    <source>
        <strain evidence="3">SGP5-SGP5p</strain>
        <tissue evidence="3">Aerial part</tissue>
    </source>
</reference>
<dbReference type="SUPFAM" id="SSF81342">
    <property type="entry name" value="Transmembrane di-heme cytochromes"/>
    <property type="match status" value="1"/>
</dbReference>
<dbReference type="AlphaFoldDB" id="A0A9Q1K2Z0"/>
<comment type="caution">
    <text evidence="3">The sequence shown here is derived from an EMBL/GenBank/DDBJ whole genome shotgun (WGS) entry which is preliminary data.</text>
</comment>
<dbReference type="PANTHER" id="PTHR19271">
    <property type="entry name" value="CYTOCHROME B"/>
    <property type="match status" value="1"/>
</dbReference>
<dbReference type="GO" id="GO:0005739">
    <property type="term" value="C:mitochondrion"/>
    <property type="evidence" value="ECO:0007669"/>
    <property type="project" value="GOC"/>
</dbReference>
<evidence type="ECO:0000313" key="3">
    <source>
        <dbReference type="EMBL" id="KAJ8435501.1"/>
    </source>
</evidence>
<accession>A0A9Q1K2Z0</accession>
<dbReference type="InterPro" id="IPR027387">
    <property type="entry name" value="Cytb/b6-like_sf"/>
</dbReference>
<dbReference type="Gene3D" id="1.20.810.10">
    <property type="entry name" value="Cytochrome Bc1 Complex, Chain C"/>
    <property type="match status" value="1"/>
</dbReference>
<keyword evidence="1" id="KW-0472">Membrane</keyword>
<organism evidence="3 4">
    <name type="scientific">Carnegiea gigantea</name>
    <dbReference type="NCBI Taxonomy" id="171969"/>
    <lineage>
        <taxon>Eukaryota</taxon>
        <taxon>Viridiplantae</taxon>
        <taxon>Streptophyta</taxon>
        <taxon>Embryophyta</taxon>
        <taxon>Tracheophyta</taxon>
        <taxon>Spermatophyta</taxon>
        <taxon>Magnoliopsida</taxon>
        <taxon>eudicotyledons</taxon>
        <taxon>Gunneridae</taxon>
        <taxon>Pentapetalae</taxon>
        <taxon>Caryophyllales</taxon>
        <taxon>Cactineae</taxon>
        <taxon>Cactaceae</taxon>
        <taxon>Cactoideae</taxon>
        <taxon>Echinocereeae</taxon>
        <taxon>Carnegiea</taxon>
    </lineage>
</organism>
<dbReference type="PANTHER" id="PTHR19271:SF16">
    <property type="entry name" value="CYTOCHROME B"/>
    <property type="match status" value="1"/>
</dbReference>
<proteinExistence type="predicted"/>
<dbReference type="GO" id="GO:0016491">
    <property type="term" value="F:oxidoreductase activity"/>
    <property type="evidence" value="ECO:0007669"/>
    <property type="project" value="InterPro"/>
</dbReference>
<keyword evidence="4" id="KW-1185">Reference proteome</keyword>